<organism evidence="2 3">
    <name type="scientific">Ricinus communis</name>
    <name type="common">Castor bean</name>
    <dbReference type="NCBI Taxonomy" id="3988"/>
    <lineage>
        <taxon>Eukaryota</taxon>
        <taxon>Viridiplantae</taxon>
        <taxon>Streptophyta</taxon>
        <taxon>Embryophyta</taxon>
        <taxon>Tracheophyta</taxon>
        <taxon>Spermatophyta</taxon>
        <taxon>Magnoliopsida</taxon>
        <taxon>eudicotyledons</taxon>
        <taxon>Gunneridae</taxon>
        <taxon>Pentapetalae</taxon>
        <taxon>rosids</taxon>
        <taxon>fabids</taxon>
        <taxon>Malpighiales</taxon>
        <taxon>Euphorbiaceae</taxon>
        <taxon>Acalyphoideae</taxon>
        <taxon>Acalypheae</taxon>
        <taxon>Ricinus</taxon>
    </lineage>
</organism>
<feature type="compositionally biased region" description="Low complexity" evidence="1">
    <location>
        <begin position="275"/>
        <end position="290"/>
    </location>
</feature>
<accession>B9TLL6</accession>
<dbReference type="EMBL" id="EQ987101">
    <property type="protein sequence ID" value="EEF23248.1"/>
    <property type="molecule type" value="Genomic_DNA"/>
</dbReference>
<feature type="non-terminal residue" evidence="2">
    <location>
        <position position="316"/>
    </location>
</feature>
<gene>
    <name evidence="2" type="ORF">RCOM_2119500</name>
</gene>
<evidence type="ECO:0000313" key="3">
    <source>
        <dbReference type="Proteomes" id="UP000008311"/>
    </source>
</evidence>
<proteinExistence type="predicted"/>
<reference evidence="3" key="1">
    <citation type="journal article" date="2010" name="Nat. Biotechnol.">
        <title>Draft genome sequence of the oilseed species Ricinus communis.</title>
        <authorList>
            <person name="Chan A.P."/>
            <person name="Crabtree J."/>
            <person name="Zhao Q."/>
            <person name="Lorenzi H."/>
            <person name="Orvis J."/>
            <person name="Puiu D."/>
            <person name="Melake-Berhan A."/>
            <person name="Jones K.M."/>
            <person name="Redman J."/>
            <person name="Chen G."/>
            <person name="Cahoon E.B."/>
            <person name="Gedil M."/>
            <person name="Stanke M."/>
            <person name="Haas B.J."/>
            <person name="Wortman J.R."/>
            <person name="Fraser-Liggett C.M."/>
            <person name="Ravel J."/>
            <person name="Rabinowicz P.D."/>
        </authorList>
    </citation>
    <scope>NUCLEOTIDE SEQUENCE [LARGE SCALE GENOMIC DNA]</scope>
    <source>
        <strain evidence="3">cv. Hale</strain>
    </source>
</reference>
<feature type="region of interest" description="Disordered" evidence="1">
    <location>
        <begin position="242"/>
        <end position="290"/>
    </location>
</feature>
<dbReference type="AlphaFoldDB" id="B9TLL6"/>
<evidence type="ECO:0000313" key="2">
    <source>
        <dbReference type="EMBL" id="EEF23248.1"/>
    </source>
</evidence>
<feature type="compositionally biased region" description="Basic residues" evidence="1">
    <location>
        <begin position="167"/>
        <end position="176"/>
    </location>
</feature>
<dbReference type="Proteomes" id="UP000008311">
    <property type="component" value="Unassembled WGS sequence"/>
</dbReference>
<name>B9TLL6_RICCO</name>
<evidence type="ECO:0000256" key="1">
    <source>
        <dbReference type="SAM" id="MobiDB-lite"/>
    </source>
</evidence>
<feature type="region of interest" description="Disordered" evidence="1">
    <location>
        <begin position="49"/>
        <end position="103"/>
    </location>
</feature>
<sequence length="316" mass="33749">MAMESRSGRRQMVADRAARLPATAHAAGAVVLGGAQHADAARHRPVFHAHGGAGRRAPAGERRGGTGPAQPALRHAGGGEKRRQAGAGAVRPGAQPGHARGNRCHQGVAARRLRFPYREGALQLFARWRALPVHRRGVHHDLPADHLPGRALRPFRLQHRRAEWRHGGFRQHRRRPAQSTWPDAAHPLRPADPPRRQRRAANAADGGGHGLRPRGAAIGAEFRDGGAGWRRVVPAGAARRWPELPVDGNADRGADPDVAGDQPLPAHRSADRCSQGRQPRPGAGRQGRRALQLDAGQVACVARDHGAVGWSSGAVA</sequence>
<feature type="region of interest" description="Disordered" evidence="1">
    <location>
        <begin position="164"/>
        <end position="215"/>
    </location>
</feature>
<dbReference type="InParanoid" id="B9TLL6"/>
<protein>
    <submittedName>
        <fullName evidence="2">Uncharacterized protein</fullName>
    </submittedName>
</protein>
<keyword evidence="3" id="KW-1185">Reference proteome</keyword>